<dbReference type="PANTHER" id="PTHR38814">
    <property type="entry name" value="ENDONUCLEASE NUCS"/>
    <property type="match status" value="1"/>
</dbReference>
<organism evidence="8 9">
    <name type="scientific">Candidatus Iainarchaeum sp</name>
    <dbReference type="NCBI Taxonomy" id="3101447"/>
    <lineage>
        <taxon>Archaea</taxon>
        <taxon>Candidatus Iainarchaeota</taxon>
        <taxon>Candidatus Iainarchaeia</taxon>
        <taxon>Candidatus Iainarchaeales</taxon>
        <taxon>Candidatus Iainarchaeaceae</taxon>
        <taxon>Candidatus Iainarchaeum</taxon>
    </lineage>
</organism>
<evidence type="ECO:0000256" key="5">
    <source>
        <dbReference type="ARBA" id="ARBA00023125"/>
    </source>
</evidence>
<dbReference type="Gene3D" id="2.70.180.20">
    <property type="match status" value="1"/>
</dbReference>
<dbReference type="GO" id="GO:0004519">
    <property type="term" value="F:endonuclease activity"/>
    <property type="evidence" value="ECO:0007669"/>
    <property type="project" value="UniProtKB-KW"/>
</dbReference>
<gene>
    <name evidence="8" type="ORF">HON47_04830</name>
</gene>
<keyword evidence="3" id="KW-0255">Endonuclease</keyword>
<evidence type="ECO:0000313" key="9">
    <source>
        <dbReference type="Proteomes" id="UP000722459"/>
    </source>
</evidence>
<evidence type="ECO:0000256" key="4">
    <source>
        <dbReference type="ARBA" id="ARBA00022801"/>
    </source>
</evidence>
<dbReference type="GO" id="GO:0003677">
    <property type="term" value="F:DNA binding"/>
    <property type="evidence" value="ECO:0007669"/>
    <property type="project" value="UniProtKB-KW"/>
</dbReference>
<evidence type="ECO:0000259" key="7">
    <source>
        <dbReference type="Pfam" id="PF21003"/>
    </source>
</evidence>
<keyword evidence="4" id="KW-0378">Hydrolase</keyword>
<dbReference type="Pfam" id="PF21003">
    <property type="entry name" value="NucS_N"/>
    <property type="match status" value="1"/>
</dbReference>
<reference evidence="8" key="1">
    <citation type="journal article" date="2021" name="ISME J.">
        <title>Mercury methylation by metabolically versatile and cosmopolitan marine bacteria.</title>
        <authorList>
            <person name="Lin H."/>
            <person name="Ascher D.B."/>
            <person name="Myung Y."/>
            <person name="Lamborg C.H."/>
            <person name="Hallam S.J."/>
            <person name="Gionfriddo C.M."/>
            <person name="Holt K.E."/>
            <person name="Moreau J.W."/>
        </authorList>
    </citation>
    <scope>NUCLEOTIDE SEQUENCE</scope>
    <source>
        <strain evidence="8">SI075_bin30</strain>
    </source>
</reference>
<sequence>MKLEKVSEEILNSIKNQYMCIVIGECFVSYQGRASSKLPRGKRLIIFKADSSVSIHENRLVRPTNYMTNSKTSCTTQTVDKKEELKLLSKNKAKETLEIIFYSVDDINTYDLPMSNDLRLSGSEKELNDALMDDLSFLEPGLKPINQQQSFRKGVCDIIAEDRDGKLVVIELKRRQADYGAVTQLKRYVEQVEKIKGKQTRGILLAPDIRKNAMELLQSYGLEYFSYDFEVGERSKIKGIGKSQQKLGDY</sequence>
<evidence type="ECO:0000256" key="2">
    <source>
        <dbReference type="ARBA" id="ARBA00022722"/>
    </source>
</evidence>
<dbReference type="InterPro" id="IPR048302">
    <property type="entry name" value="NucS_N"/>
</dbReference>
<accession>A0A8T5GFG6</accession>
<evidence type="ECO:0000259" key="6">
    <source>
        <dbReference type="Pfam" id="PF01939"/>
    </source>
</evidence>
<dbReference type="GO" id="GO:0016787">
    <property type="term" value="F:hydrolase activity"/>
    <property type="evidence" value="ECO:0007669"/>
    <property type="project" value="UniProtKB-KW"/>
</dbReference>
<feature type="domain" description="Endonuclease NucS C-terminal" evidence="6">
    <location>
        <begin position="123"/>
        <end position="234"/>
    </location>
</feature>
<dbReference type="Proteomes" id="UP000722459">
    <property type="component" value="Unassembled WGS sequence"/>
</dbReference>
<keyword evidence="2" id="KW-0540">Nuclease</keyword>
<dbReference type="InterPro" id="IPR011856">
    <property type="entry name" value="tRNA_endonuc-like_dom_sf"/>
</dbReference>
<keyword evidence="1" id="KW-0963">Cytoplasm</keyword>
<dbReference type="PANTHER" id="PTHR38814:SF1">
    <property type="entry name" value="ENDONUCLEASE NUCS"/>
    <property type="match status" value="1"/>
</dbReference>
<dbReference type="Gene3D" id="3.40.1350.10">
    <property type="match status" value="1"/>
</dbReference>
<dbReference type="EMBL" id="JABJNZ010000062">
    <property type="protein sequence ID" value="MBT4870874.1"/>
    <property type="molecule type" value="Genomic_DNA"/>
</dbReference>
<keyword evidence="5" id="KW-0238">DNA-binding</keyword>
<feature type="domain" description="Endonuclease NucS N-terminal PH-like" evidence="7">
    <location>
        <begin position="17"/>
        <end position="112"/>
    </location>
</feature>
<dbReference type="AlphaFoldDB" id="A0A8T5GFG6"/>
<dbReference type="InterPro" id="IPR048301">
    <property type="entry name" value="NucS_C"/>
</dbReference>
<proteinExistence type="predicted"/>
<name>A0A8T5GFG6_9ARCH</name>
<evidence type="ECO:0000313" key="8">
    <source>
        <dbReference type="EMBL" id="MBT4870874.1"/>
    </source>
</evidence>
<comment type="caution">
    <text evidence="8">The sequence shown here is derived from an EMBL/GenBank/DDBJ whole genome shotgun (WGS) entry which is preliminary data.</text>
</comment>
<dbReference type="CDD" id="cd22341">
    <property type="entry name" value="NucS-like"/>
    <property type="match status" value="1"/>
</dbReference>
<dbReference type="InterPro" id="IPR002793">
    <property type="entry name" value="Endonuclease_NucS"/>
</dbReference>
<evidence type="ECO:0000256" key="3">
    <source>
        <dbReference type="ARBA" id="ARBA00022759"/>
    </source>
</evidence>
<dbReference type="InterPro" id="IPR049173">
    <property type="entry name" value="NucS_N_sf"/>
</dbReference>
<evidence type="ECO:0000256" key="1">
    <source>
        <dbReference type="ARBA" id="ARBA00022490"/>
    </source>
</evidence>
<protein>
    <submittedName>
        <fullName evidence="8">DUF91 domain-containing protein</fullName>
    </submittedName>
</protein>
<dbReference type="Pfam" id="PF01939">
    <property type="entry name" value="NucS_C"/>
    <property type="match status" value="1"/>
</dbReference>